<dbReference type="Proteomes" id="UP001165378">
    <property type="component" value="Unassembled WGS sequence"/>
</dbReference>
<accession>A0AA41U486</accession>
<dbReference type="InterPro" id="IPR009003">
    <property type="entry name" value="Peptidase_S1_PA"/>
</dbReference>
<dbReference type="PROSITE" id="PS51257">
    <property type="entry name" value="PROKAR_LIPOPROTEIN"/>
    <property type="match status" value="1"/>
</dbReference>
<comment type="caution">
    <text evidence="3">The sequence shown here is derived from an EMBL/GenBank/DDBJ whole genome shotgun (WGS) entry which is preliminary data.</text>
</comment>
<feature type="region of interest" description="Disordered" evidence="2">
    <location>
        <begin position="35"/>
        <end position="60"/>
    </location>
</feature>
<proteinExistence type="predicted"/>
<dbReference type="RefSeq" id="WP_235055221.1">
    <property type="nucleotide sequence ID" value="NZ_JAKFHA010000017.1"/>
</dbReference>
<protein>
    <recommendedName>
        <fullName evidence="5">V8-like Glu-specific endopeptidase</fullName>
    </recommendedName>
</protein>
<name>A0AA41U486_9ACTN</name>
<evidence type="ECO:0000313" key="3">
    <source>
        <dbReference type="EMBL" id="MCF2530552.1"/>
    </source>
</evidence>
<dbReference type="AlphaFoldDB" id="A0AA41U486"/>
<dbReference type="EMBL" id="JAKFHA010000017">
    <property type="protein sequence ID" value="MCF2530552.1"/>
    <property type="molecule type" value="Genomic_DNA"/>
</dbReference>
<dbReference type="PANTHER" id="PTHR15462">
    <property type="entry name" value="SERINE PROTEASE"/>
    <property type="match status" value="1"/>
</dbReference>
<evidence type="ECO:0000256" key="2">
    <source>
        <dbReference type="SAM" id="MobiDB-lite"/>
    </source>
</evidence>
<reference evidence="3" key="1">
    <citation type="submission" date="2022-01" db="EMBL/GenBank/DDBJ databases">
        <title>Genome-Based Taxonomic Classification of the Phylum Actinobacteria.</title>
        <authorList>
            <person name="Gao Y."/>
        </authorList>
    </citation>
    <scope>NUCLEOTIDE SEQUENCE</scope>
    <source>
        <strain evidence="3">KLBMP 8922</strain>
    </source>
</reference>
<feature type="region of interest" description="Disordered" evidence="2">
    <location>
        <begin position="106"/>
        <end position="168"/>
    </location>
</feature>
<evidence type="ECO:0000256" key="1">
    <source>
        <dbReference type="ARBA" id="ARBA00022729"/>
    </source>
</evidence>
<dbReference type="InterPro" id="IPR050966">
    <property type="entry name" value="Glutamyl_endopeptidase"/>
</dbReference>
<dbReference type="Gene3D" id="2.40.10.10">
    <property type="entry name" value="Trypsin-like serine proteases"/>
    <property type="match status" value="2"/>
</dbReference>
<dbReference type="SUPFAM" id="SSF50494">
    <property type="entry name" value="Trypsin-like serine proteases"/>
    <property type="match status" value="1"/>
</dbReference>
<keyword evidence="4" id="KW-1185">Reference proteome</keyword>
<evidence type="ECO:0008006" key="5">
    <source>
        <dbReference type="Google" id="ProtNLM"/>
    </source>
</evidence>
<sequence length="383" mass="39818">MAGKRAAGRLRVLVAGVLVATLALSGCDSIKRAVDKGSGASNSPGSSGGSSSDPGVSPDGATVEQAAELFDTTLGRVVGNVRDLGDTAGQLLLQKYWTPQRLGAATEREPVVDESVQASAEASATAGPAGPEQVGGPAAAPSAGSAGRGVPGLPSSGGAIPQASGKVFFRDPGDGKDHKCSAAAVNSGTRRLLATAAHCVHSGKDGRWMQNWVFISQYQAGSTLNALSAFPARTLRTFDVWIAEGNGDKYTTDKAFSHDVAFVTTANGFSGKRIVDQYGGYGIRTGGYPVRPADVRVLGYPKNMDGGNVEQECVAPLIPRKVFVEVACNYGPGSSGGPWVWRFPEIGWLVGVTSTADSSRFRRNYSPRFGSDVWAMYQATARD</sequence>
<feature type="compositionally biased region" description="Low complexity" evidence="2">
    <location>
        <begin position="37"/>
        <end position="60"/>
    </location>
</feature>
<gene>
    <name evidence="3" type="ORF">LZ495_25485</name>
</gene>
<dbReference type="InterPro" id="IPR043504">
    <property type="entry name" value="Peptidase_S1_PA_chymotrypsin"/>
</dbReference>
<feature type="compositionally biased region" description="Low complexity" evidence="2">
    <location>
        <begin position="118"/>
        <end position="145"/>
    </location>
</feature>
<organism evidence="3 4">
    <name type="scientific">Yinghuangia soli</name>
    <dbReference type="NCBI Taxonomy" id="2908204"/>
    <lineage>
        <taxon>Bacteria</taxon>
        <taxon>Bacillati</taxon>
        <taxon>Actinomycetota</taxon>
        <taxon>Actinomycetes</taxon>
        <taxon>Kitasatosporales</taxon>
        <taxon>Streptomycetaceae</taxon>
        <taxon>Yinghuangia</taxon>
    </lineage>
</organism>
<keyword evidence="1" id="KW-0732">Signal</keyword>
<evidence type="ECO:0000313" key="4">
    <source>
        <dbReference type="Proteomes" id="UP001165378"/>
    </source>
</evidence>